<dbReference type="InterPro" id="IPR020476">
    <property type="entry name" value="Nudix_hydrolase"/>
</dbReference>
<dbReference type="PANTHER" id="PTHR43736:SF4">
    <property type="entry name" value="SLR1690 PROTEIN"/>
    <property type="match status" value="1"/>
</dbReference>
<dbReference type="Pfam" id="PF00293">
    <property type="entry name" value="NUDIX"/>
    <property type="match status" value="1"/>
</dbReference>
<dbReference type="PRINTS" id="PR00502">
    <property type="entry name" value="NUDIXFAMILY"/>
</dbReference>
<dbReference type="InterPro" id="IPR020084">
    <property type="entry name" value="NUDIX_hydrolase_CS"/>
</dbReference>
<protein>
    <submittedName>
        <fullName evidence="4">ADP-ribose pyrophosphatase</fullName>
    </submittedName>
</protein>
<name>A0A0K1PVI7_9BACT</name>
<evidence type="ECO:0000313" key="5">
    <source>
        <dbReference type="Proteomes" id="UP000064967"/>
    </source>
</evidence>
<evidence type="ECO:0000313" key="4">
    <source>
        <dbReference type="EMBL" id="AKU97542.1"/>
    </source>
</evidence>
<dbReference type="SUPFAM" id="SSF46785">
    <property type="entry name" value="Winged helix' DNA-binding domain"/>
    <property type="match status" value="1"/>
</dbReference>
<dbReference type="Gene3D" id="1.10.10.10">
    <property type="entry name" value="Winged helix-like DNA-binding domain superfamily/Winged helix DNA-binding domain"/>
    <property type="match status" value="1"/>
</dbReference>
<evidence type="ECO:0000259" key="3">
    <source>
        <dbReference type="PROSITE" id="PS51462"/>
    </source>
</evidence>
<dbReference type="Pfam" id="PF21906">
    <property type="entry name" value="WHD_NrtR"/>
    <property type="match status" value="1"/>
</dbReference>
<keyword evidence="5" id="KW-1185">Reference proteome</keyword>
<dbReference type="InterPro" id="IPR015797">
    <property type="entry name" value="NUDIX_hydrolase-like_dom_sf"/>
</dbReference>
<dbReference type="Proteomes" id="UP000064967">
    <property type="component" value="Chromosome"/>
</dbReference>
<dbReference type="PANTHER" id="PTHR43736">
    <property type="entry name" value="ADP-RIBOSE PYROPHOSPHATASE"/>
    <property type="match status" value="1"/>
</dbReference>
<dbReference type="PROSITE" id="PS51462">
    <property type="entry name" value="NUDIX"/>
    <property type="match status" value="1"/>
</dbReference>
<evidence type="ECO:0000256" key="2">
    <source>
        <dbReference type="RuleBase" id="RU003476"/>
    </source>
</evidence>
<dbReference type="InterPro" id="IPR054105">
    <property type="entry name" value="WHD_NrtR"/>
</dbReference>
<accession>A0A0K1PVI7</accession>
<proteinExistence type="inferred from homology"/>
<dbReference type="InterPro" id="IPR036388">
    <property type="entry name" value="WH-like_DNA-bd_sf"/>
</dbReference>
<evidence type="ECO:0000256" key="1">
    <source>
        <dbReference type="ARBA" id="ARBA00022801"/>
    </source>
</evidence>
<organism evidence="4 5">
    <name type="scientific">Labilithrix luteola</name>
    <dbReference type="NCBI Taxonomy" id="1391654"/>
    <lineage>
        <taxon>Bacteria</taxon>
        <taxon>Pseudomonadati</taxon>
        <taxon>Myxococcota</taxon>
        <taxon>Polyangia</taxon>
        <taxon>Polyangiales</taxon>
        <taxon>Labilitrichaceae</taxon>
        <taxon>Labilithrix</taxon>
    </lineage>
</organism>
<dbReference type="STRING" id="1391654.AKJ09_04206"/>
<dbReference type="OrthoDB" id="9761969at2"/>
<dbReference type="PATRIC" id="fig|1391654.3.peg.4261"/>
<dbReference type="GO" id="GO:0016787">
    <property type="term" value="F:hydrolase activity"/>
    <property type="evidence" value="ECO:0007669"/>
    <property type="project" value="UniProtKB-KW"/>
</dbReference>
<dbReference type="Gene3D" id="3.90.79.10">
    <property type="entry name" value="Nucleoside Triphosphate Pyrophosphohydrolase"/>
    <property type="match status" value="1"/>
</dbReference>
<dbReference type="RefSeq" id="WP_146648660.1">
    <property type="nucleotide sequence ID" value="NZ_CP012333.1"/>
</dbReference>
<dbReference type="InterPro" id="IPR036390">
    <property type="entry name" value="WH_DNA-bd_sf"/>
</dbReference>
<feature type="domain" description="Nudix hydrolase" evidence="3">
    <location>
        <begin position="7"/>
        <end position="141"/>
    </location>
</feature>
<dbReference type="EMBL" id="CP012333">
    <property type="protein sequence ID" value="AKU97542.1"/>
    <property type="molecule type" value="Genomic_DNA"/>
</dbReference>
<dbReference type="CDD" id="cd18873">
    <property type="entry name" value="NUDIX_NadM_like"/>
    <property type="match status" value="1"/>
</dbReference>
<dbReference type="KEGG" id="llu:AKJ09_04206"/>
<dbReference type="AlphaFoldDB" id="A0A0K1PVI7"/>
<comment type="similarity">
    <text evidence="2">Belongs to the Nudix hydrolase family.</text>
</comment>
<gene>
    <name evidence="4" type="ORF">AKJ09_04206</name>
</gene>
<dbReference type="InterPro" id="IPR000086">
    <property type="entry name" value="NUDIX_hydrolase_dom"/>
</dbReference>
<sequence length="239" mass="26931">MPFSYPYPRPAVSCDVVVFTMRHDDLAVLLVRRRDEPFKGSWALPGGFLNENESLERAATRELYEETGVSSVKLEQLATFGDPGRDPRGHTVTVAWLTFLVAEVTIVAGDDAAEAAWHPLRTLDIEGVRGSSSKKSAKKKEKPSKRKGVRLAFDHAKIIAMAYQRLCRHLDTPLRDVAFDLLPPRFTLAELRRTYEVVFGKKITPHMVKKQLVVRGLVVPATSKPAPKPSAQLYRWNRR</sequence>
<reference evidence="4 5" key="1">
    <citation type="submission" date="2015-08" db="EMBL/GenBank/DDBJ databases">
        <authorList>
            <person name="Babu N.S."/>
            <person name="Beckwith C.J."/>
            <person name="Beseler K.G."/>
            <person name="Brison A."/>
            <person name="Carone J.V."/>
            <person name="Caskin T.P."/>
            <person name="Diamond M."/>
            <person name="Durham M.E."/>
            <person name="Foxe J.M."/>
            <person name="Go M."/>
            <person name="Henderson B.A."/>
            <person name="Jones I.B."/>
            <person name="McGettigan J.A."/>
            <person name="Micheletti S.J."/>
            <person name="Nasrallah M.E."/>
            <person name="Ortiz D."/>
            <person name="Piller C.R."/>
            <person name="Privatt S.R."/>
            <person name="Schneider S.L."/>
            <person name="Sharp S."/>
            <person name="Smith T.C."/>
            <person name="Stanton J.D."/>
            <person name="Ullery H.E."/>
            <person name="Wilson R.J."/>
            <person name="Serrano M.G."/>
            <person name="Buck G."/>
            <person name="Lee V."/>
            <person name="Wang Y."/>
            <person name="Carvalho R."/>
            <person name="Voegtly L."/>
            <person name="Shi R."/>
            <person name="Duckworth R."/>
            <person name="Johnson A."/>
            <person name="Loviza R."/>
            <person name="Walstead R."/>
            <person name="Shah Z."/>
            <person name="Kiflezghi M."/>
            <person name="Wade K."/>
            <person name="Ball S.L."/>
            <person name="Bradley K.W."/>
            <person name="Asai D.J."/>
            <person name="Bowman C.A."/>
            <person name="Russell D.A."/>
            <person name="Pope W.H."/>
            <person name="Jacobs-Sera D."/>
            <person name="Hendrix R.W."/>
            <person name="Hatfull G.F."/>
        </authorList>
    </citation>
    <scope>NUCLEOTIDE SEQUENCE [LARGE SCALE GENOMIC DNA]</scope>
    <source>
        <strain evidence="4 5">DSM 27648</strain>
    </source>
</reference>
<dbReference type="SUPFAM" id="SSF55811">
    <property type="entry name" value="Nudix"/>
    <property type="match status" value="1"/>
</dbReference>
<dbReference type="PROSITE" id="PS00893">
    <property type="entry name" value="NUDIX_BOX"/>
    <property type="match status" value="1"/>
</dbReference>
<keyword evidence="1 2" id="KW-0378">Hydrolase</keyword>